<keyword evidence="3" id="KW-1185">Reference proteome</keyword>
<evidence type="ECO:0000259" key="1">
    <source>
        <dbReference type="Pfam" id="PF14289"/>
    </source>
</evidence>
<evidence type="ECO:0000313" key="2">
    <source>
        <dbReference type="EMBL" id="RXJ44618.1"/>
    </source>
</evidence>
<accession>A0A4Q0XBT8</accession>
<feature type="domain" description="DUF4369" evidence="1">
    <location>
        <begin position="47"/>
        <end position="137"/>
    </location>
</feature>
<organism evidence="2 3">
    <name type="scientific">Gelidibacter gilvus</name>
    <dbReference type="NCBI Taxonomy" id="59602"/>
    <lineage>
        <taxon>Bacteria</taxon>
        <taxon>Pseudomonadati</taxon>
        <taxon>Bacteroidota</taxon>
        <taxon>Flavobacteriia</taxon>
        <taxon>Flavobacteriales</taxon>
        <taxon>Flavobacteriaceae</taxon>
        <taxon>Gelidibacter</taxon>
    </lineage>
</organism>
<dbReference type="EMBL" id="SDDZ01000015">
    <property type="protein sequence ID" value="RXJ44618.1"/>
    <property type="molecule type" value="Genomic_DNA"/>
</dbReference>
<evidence type="ECO:0000313" key="3">
    <source>
        <dbReference type="Proteomes" id="UP000289792"/>
    </source>
</evidence>
<dbReference type="Proteomes" id="UP000289792">
    <property type="component" value="Unassembled WGS sequence"/>
</dbReference>
<gene>
    <name evidence="2" type="ORF">ESZ48_16805</name>
</gene>
<dbReference type="AlphaFoldDB" id="A0A4Q0XBT8"/>
<dbReference type="Pfam" id="PF14289">
    <property type="entry name" value="DUF4369"/>
    <property type="match status" value="1"/>
</dbReference>
<name>A0A4Q0XBT8_9FLAO</name>
<protein>
    <submittedName>
        <fullName evidence="2">DUF4369 domain-containing protein</fullName>
    </submittedName>
</protein>
<comment type="caution">
    <text evidence="2">The sequence shown here is derived from an EMBL/GenBank/DDBJ whole genome shotgun (WGS) entry which is preliminary data.</text>
</comment>
<dbReference type="InterPro" id="IPR025380">
    <property type="entry name" value="DUF4369"/>
</dbReference>
<sequence>MAFISTVFRILKTCAMKNTITLLALILLFASCEKENKKTNNDRFELNVIAKNFPDSTKVVLYNREIDKNIDSTYVINERFKLSGKVDLPSLSYLFFYDGENKPIEHYKYLFVENKAISIVGEYSDFFNAQVKGSDQTRLLDEYHSLSQNNDSTTIASKQLEFLYSNANNQMALNELLYKKKQISKDSLFLFYKKLDAMNSNSPKGQELLAYSKTISLKIGDQFRDITGNDFKGVEHKLSNYYGKIILLNFLEPRMSLFQSTK</sequence>
<reference evidence="2 3" key="1">
    <citation type="submission" date="2019-01" db="EMBL/GenBank/DDBJ databases">
        <title>Genome sequence of the Antarctic species Gelidibacter gilvus ACAM 158(T).</title>
        <authorList>
            <person name="Bowman J.P."/>
        </authorList>
    </citation>
    <scope>NUCLEOTIDE SEQUENCE [LARGE SCALE GENOMIC DNA]</scope>
    <source>
        <strain evidence="2 3">IC158</strain>
    </source>
</reference>
<proteinExistence type="predicted"/>
<dbReference type="OrthoDB" id="1069091at2"/>